<evidence type="ECO:0000313" key="1">
    <source>
        <dbReference type="EMBL" id="ASO19781.1"/>
    </source>
</evidence>
<dbReference type="AlphaFoldDB" id="A0A221W2F2"/>
<reference evidence="1 2" key="1">
    <citation type="submission" date="2017-07" db="EMBL/GenBank/DDBJ databases">
        <title>Complete genome sequence of Actinoalloteichus hoggarensis DSM 45943, type strain of Actinoalloteichus hoggarensis.</title>
        <authorList>
            <person name="Ruckert C."/>
            <person name="Nouioui I."/>
            <person name="Willmese J."/>
            <person name="van Wezel G."/>
            <person name="Klenk H.-P."/>
            <person name="Kalinowski J."/>
            <person name="Zotchev S.B."/>
        </authorList>
    </citation>
    <scope>NUCLEOTIDE SEQUENCE [LARGE SCALE GENOMIC DNA]</scope>
    <source>
        <strain evidence="1 2">DSM 45943</strain>
    </source>
</reference>
<accession>A0A221W2F2</accession>
<proteinExistence type="predicted"/>
<protein>
    <submittedName>
        <fullName evidence="1">Uncharacterized protein</fullName>
    </submittedName>
</protein>
<sequence>MLGRGATACPPESNTAHATVLIVRRRPCVLVESFPTDAEMPRLRSGESGDEALECVRLHGRGDGRGQRQPILTPRAVWKRSVTSAQLTMFQNALT</sequence>
<dbReference type="EMBL" id="CP022521">
    <property type="protein sequence ID" value="ASO19781.1"/>
    <property type="molecule type" value="Genomic_DNA"/>
</dbReference>
<name>A0A221W2F2_9PSEU</name>
<dbReference type="KEGG" id="ahg:AHOG_10690"/>
<evidence type="ECO:0000313" key="2">
    <source>
        <dbReference type="Proteomes" id="UP000204221"/>
    </source>
</evidence>
<gene>
    <name evidence="1" type="ORF">AHOG_10690</name>
</gene>
<organism evidence="1 2">
    <name type="scientific">Actinoalloteichus hoggarensis</name>
    <dbReference type="NCBI Taxonomy" id="1470176"/>
    <lineage>
        <taxon>Bacteria</taxon>
        <taxon>Bacillati</taxon>
        <taxon>Actinomycetota</taxon>
        <taxon>Actinomycetes</taxon>
        <taxon>Pseudonocardiales</taxon>
        <taxon>Pseudonocardiaceae</taxon>
        <taxon>Actinoalloteichus</taxon>
    </lineage>
</organism>
<keyword evidence="2" id="KW-1185">Reference proteome</keyword>
<dbReference type="Proteomes" id="UP000204221">
    <property type="component" value="Chromosome"/>
</dbReference>